<dbReference type="PROSITE" id="PS00175">
    <property type="entry name" value="PG_MUTASE"/>
    <property type="match status" value="1"/>
</dbReference>
<dbReference type="VEuPathDB" id="GiardiaDB:GMRT_10486"/>
<feature type="binding site" evidence="1">
    <location>
        <begin position="9"/>
        <end position="16"/>
    </location>
    <ligand>
        <name>substrate</name>
    </ligand>
</feature>
<dbReference type="Gene3D" id="3.40.50.1240">
    <property type="entry name" value="Phosphoglycerate mutase-like"/>
    <property type="match status" value="1"/>
</dbReference>
<comment type="caution">
    <text evidence="2">The sequence shown here is derived from an EMBL/GenBank/DDBJ whole genome shotgun (WGS) entry which is preliminary data.</text>
</comment>
<keyword evidence="3" id="KW-1185">Reference proteome</keyword>
<evidence type="ECO:0000256" key="1">
    <source>
        <dbReference type="PIRSR" id="PIRSR613078-2"/>
    </source>
</evidence>
<dbReference type="OrthoDB" id="354304at2759"/>
<gene>
    <name evidence="2" type="ORF">GMRT_10486</name>
</gene>
<dbReference type="CDD" id="cd07067">
    <property type="entry name" value="HP_PGM_like"/>
    <property type="match status" value="1"/>
</dbReference>
<dbReference type="PANTHER" id="PTHR48100">
    <property type="entry name" value="BROAD-SPECIFICITY PHOSPHATASE YOR283W-RELATED"/>
    <property type="match status" value="1"/>
</dbReference>
<accession>A0A4Z1SXW2</accession>
<protein>
    <submittedName>
        <fullName evidence="2">Histidine phosphatase superfamily protein</fullName>
    </submittedName>
</protein>
<dbReference type="SMART" id="SM00855">
    <property type="entry name" value="PGAM"/>
    <property type="match status" value="1"/>
</dbReference>
<proteinExistence type="predicted"/>
<dbReference type="Proteomes" id="UP000315496">
    <property type="component" value="Chromosome 5"/>
</dbReference>
<dbReference type="PANTHER" id="PTHR48100:SF44">
    <property type="entry name" value="PHOSPHATASE C1620.13-RELATED"/>
    <property type="match status" value="1"/>
</dbReference>
<dbReference type="EMBL" id="VDLU01000005">
    <property type="protein sequence ID" value="TNJ26523.1"/>
    <property type="molecule type" value="Genomic_DNA"/>
</dbReference>
<dbReference type="SUPFAM" id="SSF53254">
    <property type="entry name" value="Phosphoglycerate mutase-like"/>
    <property type="match status" value="1"/>
</dbReference>
<dbReference type="InterPro" id="IPR029033">
    <property type="entry name" value="His_PPase_superfam"/>
</dbReference>
<reference evidence="2 3" key="1">
    <citation type="submission" date="2019-05" db="EMBL/GenBank/DDBJ databases">
        <title>The compact genome of Giardia muris reveals important steps in the evolution of intestinal protozoan parasites.</title>
        <authorList>
            <person name="Xu F."/>
            <person name="Jimenez-Gonzalez A."/>
            <person name="Einarsson E."/>
            <person name="Astvaldsson A."/>
            <person name="Peirasmaki D."/>
            <person name="Eckmann L."/>
            <person name="Andersson J.O."/>
            <person name="Svard S.G."/>
            <person name="Jerlstrom-Hultqvist J."/>
        </authorList>
    </citation>
    <scope>NUCLEOTIDE SEQUENCE [LARGE SCALE GENOMIC DNA]</scope>
    <source>
        <strain evidence="2 3">Roberts-Thomson</strain>
    </source>
</reference>
<organism evidence="2 3">
    <name type="scientific">Giardia muris</name>
    <dbReference type="NCBI Taxonomy" id="5742"/>
    <lineage>
        <taxon>Eukaryota</taxon>
        <taxon>Metamonada</taxon>
        <taxon>Diplomonadida</taxon>
        <taxon>Hexamitidae</taxon>
        <taxon>Giardiinae</taxon>
        <taxon>Giardia</taxon>
    </lineage>
</organism>
<dbReference type="Pfam" id="PF00300">
    <property type="entry name" value="His_Phos_1"/>
    <property type="match status" value="1"/>
</dbReference>
<sequence>MVKHIYLVRHGETDFNTDPVPRIRGRVMNPLNELGRKHAREVGEALKDVRLDLIYYSAITRAKQTAEAIHAHQPQAKYIEEPLVIDISWGDWEGKTYAEAFGTKEREELFKRDPAQLEIPNGESFYQVLARLEKLLHQIRESAEETVCIVSHGAVLNLLMCMITEAPLRSFWVFYGGACSISQIDLNDNGTFSIKSYNRMEHLTN</sequence>
<name>A0A4Z1SXW2_GIAMU</name>
<dbReference type="InterPro" id="IPR050275">
    <property type="entry name" value="PGM_Phosphatase"/>
</dbReference>
<dbReference type="AlphaFoldDB" id="A0A4Z1SXW2"/>
<dbReference type="PIRSF" id="PIRSF000709">
    <property type="entry name" value="6PFK_2-Ptase"/>
    <property type="match status" value="1"/>
</dbReference>
<evidence type="ECO:0000313" key="2">
    <source>
        <dbReference type="EMBL" id="TNJ26523.1"/>
    </source>
</evidence>
<dbReference type="GO" id="GO:0005829">
    <property type="term" value="C:cytosol"/>
    <property type="evidence" value="ECO:0007669"/>
    <property type="project" value="TreeGrafter"/>
</dbReference>
<dbReference type="InterPro" id="IPR001345">
    <property type="entry name" value="PG/BPGM_mutase_AS"/>
</dbReference>
<feature type="binding site" evidence="1">
    <location>
        <position position="61"/>
    </location>
    <ligand>
        <name>substrate</name>
    </ligand>
</feature>
<dbReference type="GO" id="GO:0016791">
    <property type="term" value="F:phosphatase activity"/>
    <property type="evidence" value="ECO:0007669"/>
    <property type="project" value="TreeGrafter"/>
</dbReference>
<dbReference type="InterPro" id="IPR013078">
    <property type="entry name" value="His_Pase_superF_clade-1"/>
</dbReference>
<evidence type="ECO:0000313" key="3">
    <source>
        <dbReference type="Proteomes" id="UP000315496"/>
    </source>
</evidence>